<name>A0A839UDE5_9HYPH</name>
<keyword evidence="1" id="KW-0472">Membrane</keyword>
<dbReference type="Gene3D" id="1.10.287.130">
    <property type="match status" value="1"/>
</dbReference>
<feature type="transmembrane region" description="Helical" evidence="1">
    <location>
        <begin position="45"/>
        <end position="78"/>
    </location>
</feature>
<proteinExistence type="predicted"/>
<keyword evidence="3" id="KW-1185">Reference proteome</keyword>
<accession>A0A839UDE5</accession>
<gene>
    <name evidence="2" type="ORF">FHS21_005537</name>
</gene>
<keyword evidence="1" id="KW-1133">Transmembrane helix</keyword>
<feature type="transmembrane region" description="Helical" evidence="1">
    <location>
        <begin position="115"/>
        <end position="134"/>
    </location>
</feature>
<reference evidence="2 3" key="1">
    <citation type="submission" date="2020-08" db="EMBL/GenBank/DDBJ databases">
        <title>Genomic Encyclopedia of Type Strains, Phase III (KMG-III): the genomes of soil and plant-associated and newly described type strains.</title>
        <authorList>
            <person name="Whitman W."/>
        </authorList>
    </citation>
    <scope>NUCLEOTIDE SEQUENCE [LARGE SCALE GENOMIC DNA]</scope>
    <source>
        <strain evidence="2 3">CECT 7015</strain>
    </source>
</reference>
<dbReference type="AlphaFoldDB" id="A0A839UDE5"/>
<sequence length="358" mass="38103">MMSTNGRKSAVVTQGLGAAIAQYLAADRFNALINSASQSKFLRPAAAIIAAVVFLLDALTSLDIAIAVLYVLVVLLSLNFATQTGLILIGAGCIGLTVLGFMISHGEGLPALEGSMGRCFVSLAAIGITTFLAFRVKAAIGVLAESEQRYRTIFLATGVGILQMDFTGLKDAIDKLKVDGVRDIDHAQTLDPGFLYKVPKTTKLINANDTALTMFNVANIDALEAVLPELITADMDKLLAAIWSGKSSYEAETVINNAEGRQLVVLYNVAFPANRPALDMVLISIMDVTARREAENQLHAARTELAHVARVATLGELTVSIAHELNQPLAAVVTNGGAGLRWLKRDVPDLEKVQSSMV</sequence>
<dbReference type="EMBL" id="JACHXN010000026">
    <property type="protein sequence ID" value="MBB3149088.1"/>
    <property type="molecule type" value="Genomic_DNA"/>
</dbReference>
<dbReference type="Proteomes" id="UP000554520">
    <property type="component" value="Unassembled WGS sequence"/>
</dbReference>
<feature type="transmembrane region" description="Helical" evidence="1">
    <location>
        <begin position="85"/>
        <end position="103"/>
    </location>
</feature>
<dbReference type="Gene3D" id="3.30.450.20">
    <property type="entry name" value="PAS domain"/>
    <property type="match status" value="1"/>
</dbReference>
<protein>
    <submittedName>
        <fullName evidence="2">PAS domain-containing protein</fullName>
    </submittedName>
</protein>
<feature type="non-terminal residue" evidence="2">
    <location>
        <position position="358"/>
    </location>
</feature>
<organism evidence="2 3">
    <name type="scientific">Phyllobacterium trifolii</name>
    <dbReference type="NCBI Taxonomy" id="300193"/>
    <lineage>
        <taxon>Bacteria</taxon>
        <taxon>Pseudomonadati</taxon>
        <taxon>Pseudomonadota</taxon>
        <taxon>Alphaproteobacteria</taxon>
        <taxon>Hyphomicrobiales</taxon>
        <taxon>Phyllobacteriaceae</taxon>
        <taxon>Phyllobacterium</taxon>
    </lineage>
</organism>
<evidence type="ECO:0000256" key="1">
    <source>
        <dbReference type="SAM" id="Phobius"/>
    </source>
</evidence>
<dbReference type="InterPro" id="IPR035965">
    <property type="entry name" value="PAS-like_dom_sf"/>
</dbReference>
<evidence type="ECO:0000313" key="2">
    <source>
        <dbReference type="EMBL" id="MBB3149088.1"/>
    </source>
</evidence>
<keyword evidence="1" id="KW-0812">Transmembrane</keyword>
<comment type="caution">
    <text evidence="2">The sequence shown here is derived from an EMBL/GenBank/DDBJ whole genome shotgun (WGS) entry which is preliminary data.</text>
</comment>
<dbReference type="SUPFAM" id="SSF55785">
    <property type="entry name" value="PYP-like sensor domain (PAS domain)"/>
    <property type="match status" value="1"/>
</dbReference>
<evidence type="ECO:0000313" key="3">
    <source>
        <dbReference type="Proteomes" id="UP000554520"/>
    </source>
</evidence>